<name>A0A1B1SCJ9_9BACT</name>
<evidence type="ECO:0000313" key="1">
    <source>
        <dbReference type="EMBL" id="ANU64551.1"/>
    </source>
</evidence>
<dbReference type="STRING" id="1796646.A4V02_13015"/>
<dbReference type="AlphaFoldDB" id="A0A1B1SCJ9"/>
<keyword evidence="2" id="KW-1185">Reference proteome</keyword>
<organism evidence="1 2">
    <name type="scientific">Muribaculum intestinale</name>
    <dbReference type="NCBI Taxonomy" id="1796646"/>
    <lineage>
        <taxon>Bacteria</taxon>
        <taxon>Pseudomonadati</taxon>
        <taxon>Bacteroidota</taxon>
        <taxon>Bacteroidia</taxon>
        <taxon>Bacteroidales</taxon>
        <taxon>Muribaculaceae</taxon>
        <taxon>Muribaculum</taxon>
    </lineage>
</organism>
<dbReference type="InterPro" id="IPR019850">
    <property type="entry name" value="GldD-like"/>
</dbReference>
<reference evidence="2" key="1">
    <citation type="submission" date="2016-04" db="EMBL/GenBank/DDBJ databases">
        <title>Complete Genome Sequences of Twelve Strains of a Stable Defined Moderately Diverse Mouse Microbiota 2 (sDMDMm2).</title>
        <authorList>
            <person name="Uchimura Y."/>
            <person name="Wyss M."/>
            <person name="Brugiroux S."/>
            <person name="Limenitakis J.P."/>
            <person name="Stecher B."/>
            <person name="McCoy K.D."/>
            <person name="Macpherson A.J."/>
        </authorList>
    </citation>
    <scope>NUCLEOTIDE SEQUENCE [LARGE SCALE GENOMIC DNA]</scope>
    <source>
        <strain evidence="2">YL27</strain>
    </source>
</reference>
<dbReference type="EMBL" id="CP015402">
    <property type="protein sequence ID" value="ANU64551.1"/>
    <property type="molecule type" value="Genomic_DNA"/>
</dbReference>
<dbReference type="Pfam" id="PF25593">
    <property type="entry name" value="GldD_lipo"/>
    <property type="match status" value="1"/>
</dbReference>
<proteinExistence type="predicted"/>
<dbReference type="RefSeq" id="WP_068961828.1">
    <property type="nucleotide sequence ID" value="NZ_CANSFF010000040.1"/>
</dbReference>
<dbReference type="KEGG" id="pary:A4V02_13015"/>
<evidence type="ECO:0000313" key="2">
    <source>
        <dbReference type="Proteomes" id="UP000186351"/>
    </source>
</evidence>
<protein>
    <submittedName>
        <fullName evidence="1">Uncharacterized protein</fullName>
    </submittedName>
</protein>
<gene>
    <name evidence="1" type="ORF">A4V02_13015</name>
</gene>
<dbReference type="Proteomes" id="UP000186351">
    <property type="component" value="Chromosome"/>
</dbReference>
<sequence length="202" mass="22013">MFKRLLLMLPTFVVAALFILLTGDCTGRTDNSSAVPRRTAYPRIELYDSVYRQVSPTLPVRIMVNDSTTVDIASHGDVATWIDVRYPRYGATLRLTLSRLEGDSLFTAIANRRERIALNAGGLRSTVTELTAPNGLSSEIVATPGAMVTPLQIIATDSTGLLFTGALEMPPALPGNDAEYYMPIVEGVERDLIHMAKNLTAE</sequence>
<accession>A0A1B1SCJ9</accession>